<proteinExistence type="predicted"/>
<keyword evidence="1" id="KW-0472">Membrane</keyword>
<reference evidence="2" key="1">
    <citation type="journal article" date="2014" name="PLoS ONE">
        <title>Transcriptome-Based Identification of ABC Transporters in the Western Tarnished Plant Bug Lygus hesperus.</title>
        <authorList>
            <person name="Hull J.J."/>
            <person name="Chaney K."/>
            <person name="Geib S.M."/>
            <person name="Fabrick J.A."/>
            <person name="Brent C.S."/>
            <person name="Walsh D."/>
            <person name="Lavine L.C."/>
        </authorList>
    </citation>
    <scope>NUCLEOTIDE SEQUENCE</scope>
</reference>
<accession>A0A0A9VN68</accession>
<dbReference type="EMBL" id="GBHO01045587">
    <property type="protein sequence ID" value="JAF98016.1"/>
    <property type="molecule type" value="Transcribed_RNA"/>
</dbReference>
<name>A0A0A9VN68_LYGHE</name>
<protein>
    <submittedName>
        <fullName evidence="2">Recombination protein uvsY</fullName>
    </submittedName>
</protein>
<keyword evidence="1" id="KW-1133">Transmembrane helix</keyword>
<feature type="transmembrane region" description="Helical" evidence="1">
    <location>
        <begin position="12"/>
        <end position="30"/>
    </location>
</feature>
<evidence type="ECO:0000256" key="1">
    <source>
        <dbReference type="SAM" id="Phobius"/>
    </source>
</evidence>
<evidence type="ECO:0000313" key="2">
    <source>
        <dbReference type="EMBL" id="JAF98016.1"/>
    </source>
</evidence>
<sequence length="306" mass="35147">SQLSSFGGKMRISSVFASIFCSFIALSYSYRRGPCDVTYTLEGYKDARWSEIDIDSYPIAVCIAGYSDYYYRHQVTDKNGTRHLGMFGIREDDLRKCNKEGDPLSKVSDRMNADNFLDKFTWDDAVRCLANTVLNSKDIMRFYEKLCQPHLVRNVTCPHIQVYDPINKELRDRVYRGEIDLNDELITGVKNTSIIEMLNSTFSYEATDNTSMTETVLNSTASARNVTLETEFQSSTTTQPQLRMYGGSKNGDMFVVTIIIWLAIIFLLGTIVYFFSIENIEDETPRFQASARYNKYNYLIKSDRTV</sequence>
<organism evidence="2">
    <name type="scientific">Lygus hesperus</name>
    <name type="common">Western plant bug</name>
    <dbReference type="NCBI Taxonomy" id="30085"/>
    <lineage>
        <taxon>Eukaryota</taxon>
        <taxon>Metazoa</taxon>
        <taxon>Ecdysozoa</taxon>
        <taxon>Arthropoda</taxon>
        <taxon>Hexapoda</taxon>
        <taxon>Insecta</taxon>
        <taxon>Pterygota</taxon>
        <taxon>Neoptera</taxon>
        <taxon>Paraneoptera</taxon>
        <taxon>Hemiptera</taxon>
        <taxon>Heteroptera</taxon>
        <taxon>Panheteroptera</taxon>
        <taxon>Cimicomorpha</taxon>
        <taxon>Miridae</taxon>
        <taxon>Mirini</taxon>
        <taxon>Lygus</taxon>
    </lineage>
</organism>
<keyword evidence="1" id="KW-0812">Transmembrane</keyword>
<dbReference type="AlphaFoldDB" id="A0A0A9VN68"/>
<reference evidence="2" key="2">
    <citation type="submission" date="2014-07" db="EMBL/GenBank/DDBJ databases">
        <authorList>
            <person name="Hull J."/>
        </authorList>
    </citation>
    <scope>NUCLEOTIDE SEQUENCE</scope>
</reference>
<feature type="non-terminal residue" evidence="2">
    <location>
        <position position="1"/>
    </location>
</feature>
<gene>
    <name evidence="2" type="primary">uvsY</name>
    <name evidence="2" type="ORF">CM83_10513</name>
</gene>
<feature type="transmembrane region" description="Helical" evidence="1">
    <location>
        <begin position="253"/>
        <end position="275"/>
    </location>
</feature>